<proteinExistence type="predicted"/>
<dbReference type="EMBL" id="JANCLT010000012">
    <property type="protein sequence ID" value="MCP8970539.1"/>
    <property type="molecule type" value="Genomic_DNA"/>
</dbReference>
<dbReference type="Proteomes" id="UP001156102">
    <property type="component" value="Unassembled WGS sequence"/>
</dbReference>
<keyword evidence="2" id="KW-1185">Reference proteome</keyword>
<evidence type="ECO:0000313" key="1">
    <source>
        <dbReference type="EMBL" id="MCP8970539.1"/>
    </source>
</evidence>
<sequence length="52" mass="5990">MNIEEYAFRLEVQLAIANLILSARDKATTKEDIEGELLDLLRYLQETHVLEG</sequence>
<dbReference type="RefSeq" id="WP_254760455.1">
    <property type="nucleotide sequence ID" value="NZ_JANCLT010000012.1"/>
</dbReference>
<accession>A0AA42BSH1</accession>
<dbReference type="AlphaFoldDB" id="A0AA42BSH1"/>
<reference evidence="1" key="1">
    <citation type="submission" date="2022-07" db="EMBL/GenBank/DDBJ databases">
        <authorList>
            <person name="Li W.-J."/>
            <person name="Deng Q.-Q."/>
        </authorList>
    </citation>
    <scope>NUCLEOTIDE SEQUENCE</scope>
    <source>
        <strain evidence="1">SYSU M60031</strain>
    </source>
</reference>
<protein>
    <submittedName>
        <fullName evidence="1">Uncharacterized protein</fullName>
    </submittedName>
</protein>
<gene>
    <name evidence="1" type="ORF">NK662_18640</name>
</gene>
<comment type="caution">
    <text evidence="1">The sequence shown here is derived from an EMBL/GenBank/DDBJ whole genome shotgun (WGS) entry which is preliminary data.</text>
</comment>
<evidence type="ECO:0000313" key="2">
    <source>
        <dbReference type="Proteomes" id="UP001156102"/>
    </source>
</evidence>
<name>A0AA42BSH1_9BACI</name>
<organism evidence="1 2">
    <name type="scientific">Ectobacillus ponti</name>
    <dbReference type="NCBI Taxonomy" id="2961894"/>
    <lineage>
        <taxon>Bacteria</taxon>
        <taxon>Bacillati</taxon>
        <taxon>Bacillota</taxon>
        <taxon>Bacilli</taxon>
        <taxon>Bacillales</taxon>
        <taxon>Bacillaceae</taxon>
        <taxon>Ectobacillus</taxon>
    </lineage>
</organism>